<comment type="caution">
    <text evidence="2">The sequence shown here is derived from an EMBL/GenBank/DDBJ whole genome shotgun (WGS) entry which is preliminary data.</text>
</comment>
<keyword evidence="1" id="KW-1133">Transmembrane helix</keyword>
<dbReference type="AlphaFoldDB" id="A0A3M7SFS7"/>
<dbReference type="EMBL" id="REGN01001472">
    <property type="protein sequence ID" value="RNA34487.1"/>
    <property type="molecule type" value="Genomic_DNA"/>
</dbReference>
<keyword evidence="1" id="KW-0812">Transmembrane</keyword>
<gene>
    <name evidence="2" type="ORF">BpHYR1_041742</name>
</gene>
<evidence type="ECO:0000313" key="2">
    <source>
        <dbReference type="EMBL" id="RNA34487.1"/>
    </source>
</evidence>
<sequence length="71" mass="8344">MAKRILRNPKLITFLSRDFLLKSLVSFFTIFLTIFLFFSFQSSNDVYNAPMDITKKLNVELNKLSFNISNM</sequence>
<keyword evidence="3" id="KW-1185">Reference proteome</keyword>
<accession>A0A3M7SFS7</accession>
<evidence type="ECO:0000313" key="3">
    <source>
        <dbReference type="Proteomes" id="UP000276133"/>
    </source>
</evidence>
<evidence type="ECO:0000256" key="1">
    <source>
        <dbReference type="SAM" id="Phobius"/>
    </source>
</evidence>
<keyword evidence="1" id="KW-0472">Membrane</keyword>
<protein>
    <submittedName>
        <fullName evidence="2">Uncharacterized protein</fullName>
    </submittedName>
</protein>
<proteinExistence type="predicted"/>
<organism evidence="2 3">
    <name type="scientific">Brachionus plicatilis</name>
    <name type="common">Marine rotifer</name>
    <name type="synonym">Brachionus muelleri</name>
    <dbReference type="NCBI Taxonomy" id="10195"/>
    <lineage>
        <taxon>Eukaryota</taxon>
        <taxon>Metazoa</taxon>
        <taxon>Spiralia</taxon>
        <taxon>Gnathifera</taxon>
        <taxon>Rotifera</taxon>
        <taxon>Eurotatoria</taxon>
        <taxon>Monogononta</taxon>
        <taxon>Pseudotrocha</taxon>
        <taxon>Ploima</taxon>
        <taxon>Brachionidae</taxon>
        <taxon>Brachionus</taxon>
    </lineage>
</organism>
<reference evidence="2 3" key="1">
    <citation type="journal article" date="2018" name="Sci. Rep.">
        <title>Genomic signatures of local adaptation to the degree of environmental predictability in rotifers.</title>
        <authorList>
            <person name="Franch-Gras L."/>
            <person name="Hahn C."/>
            <person name="Garcia-Roger E.M."/>
            <person name="Carmona M.J."/>
            <person name="Serra M."/>
            <person name="Gomez A."/>
        </authorList>
    </citation>
    <scope>NUCLEOTIDE SEQUENCE [LARGE SCALE GENOMIC DNA]</scope>
    <source>
        <strain evidence="2">HYR1</strain>
    </source>
</reference>
<feature type="transmembrane region" description="Helical" evidence="1">
    <location>
        <begin position="20"/>
        <end position="40"/>
    </location>
</feature>
<name>A0A3M7SFS7_BRAPC</name>
<dbReference type="Proteomes" id="UP000276133">
    <property type="component" value="Unassembled WGS sequence"/>
</dbReference>